<feature type="transmembrane region" description="Helical" evidence="6">
    <location>
        <begin position="417"/>
        <end position="440"/>
    </location>
</feature>
<evidence type="ECO:0000256" key="6">
    <source>
        <dbReference type="SAM" id="Phobius"/>
    </source>
</evidence>
<evidence type="ECO:0000313" key="9">
    <source>
        <dbReference type="EMBL" id="CAK8163082.1"/>
    </source>
</evidence>
<evidence type="ECO:0000259" key="8">
    <source>
        <dbReference type="Pfam" id="PF13567"/>
    </source>
</evidence>
<feature type="transmembrane region" description="Helical" evidence="6">
    <location>
        <begin position="499"/>
        <end position="515"/>
    </location>
</feature>
<keyword evidence="4 6" id="KW-1133">Transmembrane helix</keyword>
<accession>A0ABM9N909</accession>
<organism evidence="9 10">
    <name type="scientific">Candidatus Xenohaliotis californiensis</name>
    <dbReference type="NCBI Taxonomy" id="84677"/>
    <lineage>
        <taxon>Bacteria</taxon>
        <taxon>Pseudomonadati</taxon>
        <taxon>Pseudomonadota</taxon>
        <taxon>Alphaproteobacteria</taxon>
        <taxon>Rickettsiales</taxon>
        <taxon>Anaplasmataceae</taxon>
        <taxon>Candidatus Xenohaliotis</taxon>
    </lineage>
</organism>
<evidence type="ECO:0000256" key="1">
    <source>
        <dbReference type="ARBA" id="ARBA00004651"/>
    </source>
</evidence>
<dbReference type="RefSeq" id="WP_338364064.1">
    <property type="nucleotide sequence ID" value="NZ_CAWVOK010000022.1"/>
</dbReference>
<name>A0ABM9N909_9RICK</name>
<comment type="caution">
    <text evidence="9">The sequence shown here is derived from an EMBL/GenBank/DDBJ whole genome shotgun (WGS) entry which is preliminary data.</text>
</comment>
<feature type="transmembrane region" description="Helical" evidence="6">
    <location>
        <begin position="287"/>
        <end position="302"/>
    </location>
</feature>
<dbReference type="PANTHER" id="PTHR30619">
    <property type="entry name" value="DNA INTERNALIZATION/COMPETENCE PROTEIN COMEC/REC2"/>
    <property type="match status" value="1"/>
</dbReference>
<feature type="transmembrane region" description="Helical" evidence="6">
    <location>
        <begin position="446"/>
        <end position="464"/>
    </location>
</feature>
<feature type="transmembrane region" description="Helical" evidence="6">
    <location>
        <begin position="387"/>
        <end position="405"/>
    </location>
</feature>
<evidence type="ECO:0000256" key="4">
    <source>
        <dbReference type="ARBA" id="ARBA00022989"/>
    </source>
</evidence>
<reference evidence="9 10" key="1">
    <citation type="submission" date="2024-01" db="EMBL/GenBank/DDBJ databases">
        <authorList>
            <person name="Kunselman E."/>
        </authorList>
    </citation>
    <scope>NUCLEOTIDE SEQUENCE [LARGE SCALE GENOMIC DNA]</scope>
    <source>
        <strain evidence="9">2 abalone samples</strain>
    </source>
</reference>
<feature type="transmembrane region" description="Helical" evidence="6">
    <location>
        <begin position="16"/>
        <end position="34"/>
    </location>
</feature>
<feature type="transmembrane region" description="Helical" evidence="6">
    <location>
        <begin position="337"/>
        <end position="367"/>
    </location>
</feature>
<dbReference type="Proteomes" id="UP001314181">
    <property type="component" value="Unassembled WGS sequence"/>
</dbReference>
<dbReference type="Pfam" id="PF13567">
    <property type="entry name" value="DUF4131"/>
    <property type="match status" value="1"/>
</dbReference>
<dbReference type="Pfam" id="PF03772">
    <property type="entry name" value="Competence"/>
    <property type="match status" value="1"/>
</dbReference>
<dbReference type="EMBL" id="CAWVOK010000022">
    <property type="protein sequence ID" value="CAK8163082.1"/>
    <property type="molecule type" value="Genomic_DNA"/>
</dbReference>
<dbReference type="InterPro" id="IPR025405">
    <property type="entry name" value="DUF4131"/>
</dbReference>
<evidence type="ECO:0000256" key="3">
    <source>
        <dbReference type="ARBA" id="ARBA00022692"/>
    </source>
</evidence>
<dbReference type="PANTHER" id="PTHR30619:SF1">
    <property type="entry name" value="RECOMBINATION PROTEIN 2"/>
    <property type="match status" value="1"/>
</dbReference>
<feature type="transmembrane region" description="Helical" evidence="6">
    <location>
        <begin position="41"/>
        <end position="60"/>
    </location>
</feature>
<protein>
    <submittedName>
        <fullName evidence="9">Competence protein ComEC</fullName>
    </submittedName>
</protein>
<comment type="subcellular location">
    <subcellularLocation>
        <location evidence="1">Cell membrane</location>
        <topology evidence="1">Multi-pass membrane protein</topology>
    </subcellularLocation>
</comment>
<feature type="transmembrane region" description="Helical" evidence="6">
    <location>
        <begin position="476"/>
        <end position="493"/>
    </location>
</feature>
<dbReference type="InterPro" id="IPR052159">
    <property type="entry name" value="Competence_DNA_uptake"/>
</dbReference>
<evidence type="ECO:0000259" key="7">
    <source>
        <dbReference type="Pfam" id="PF03772"/>
    </source>
</evidence>
<keyword evidence="5 6" id="KW-0472">Membrane</keyword>
<feature type="domain" description="ComEC/Rec2-related protein" evidence="7">
    <location>
        <begin position="225"/>
        <end position="493"/>
    </location>
</feature>
<keyword evidence="2" id="KW-1003">Cell membrane</keyword>
<dbReference type="NCBIfam" id="TIGR00360">
    <property type="entry name" value="ComEC_N-term"/>
    <property type="match status" value="1"/>
</dbReference>
<feature type="domain" description="DUF4131" evidence="8">
    <location>
        <begin position="42"/>
        <end position="183"/>
    </location>
</feature>
<gene>
    <name evidence="9" type="ORF">CAXC1_20021</name>
</gene>
<evidence type="ECO:0000256" key="2">
    <source>
        <dbReference type="ARBA" id="ARBA00022475"/>
    </source>
</evidence>
<sequence length="650" mass="72859">MIQNLYTTTKSKYNNTIPLIAISIAAGACTYFTLPTEPNKTIILYLIAIIIFGLVVRPYGSKISICLITFSIEIIIATFRTQYIATNNIIHKKIFISDCYAKISNIDHYHNHKKIIIKIINNTDPKIPKRARITIRQKIEQLKIGDTIKASIMLLPPQPNNYPGSYNFRMFAYFSGIGAVGYTTNTPTRIDYNKHSSIVNQLREKISNHLHATMPKETAAIASTLVVGKKSRVDHKTKEVINKAGLSHLLAISGLHMAMISTFSFYCIRTIMSFSIFLSVTCNTKKFSALLSAIISLIYLALSGNSISAQRAFTVSLLFYIAIIFDRCSNGKNSTMLSAIVILLITPESLLHPSFQLSFAAVCAILTTHNILSNYTKNIFIKPIKTLINSTTITIATAPYLIYHFNQISISGIFANILAIPLTSFVIMPAVMSTVLLGWFSVLSNTTAYIAHISIMMLIKIAKYNSGWGIIKLPDMPTSSMTIASIAIIWIFITNKLNKIYAIIPFITAILLWINNEKPDILLYGNNIVANVENNEKPLLIKGKVNSYTITTWSQKLATSFKHIKIKSLENQCGVCYFKKGNSILITTQNTVPNHCTADIIVNITKQKIQTDSKIIYYKFQPIFIYINHMSPIIKTYSSQQRPWSLLAKR</sequence>
<dbReference type="InterPro" id="IPR004477">
    <property type="entry name" value="ComEC_N"/>
</dbReference>
<evidence type="ECO:0000256" key="5">
    <source>
        <dbReference type="ARBA" id="ARBA00023136"/>
    </source>
</evidence>
<proteinExistence type="predicted"/>
<keyword evidence="10" id="KW-1185">Reference proteome</keyword>
<evidence type="ECO:0000313" key="10">
    <source>
        <dbReference type="Proteomes" id="UP001314181"/>
    </source>
</evidence>
<keyword evidence="3 6" id="KW-0812">Transmembrane</keyword>